<comment type="caution">
    <text evidence="2">The sequence shown here is derived from an EMBL/GenBank/DDBJ whole genome shotgun (WGS) entry which is preliminary data.</text>
</comment>
<dbReference type="Proteomes" id="UP001140453">
    <property type="component" value="Unassembled WGS sequence"/>
</dbReference>
<accession>A0A9W8YIT7</accession>
<proteinExistence type="predicted"/>
<keyword evidence="3" id="KW-1185">Reference proteome</keyword>
<evidence type="ECO:0000313" key="2">
    <source>
        <dbReference type="EMBL" id="KAJ4385302.1"/>
    </source>
</evidence>
<protein>
    <submittedName>
        <fullName evidence="2">Uncharacterized protein</fullName>
    </submittedName>
</protein>
<evidence type="ECO:0000256" key="1">
    <source>
        <dbReference type="SAM" id="MobiDB-lite"/>
    </source>
</evidence>
<gene>
    <name evidence="2" type="ORF">N0V93_010363</name>
</gene>
<feature type="compositionally biased region" description="Basic and acidic residues" evidence="1">
    <location>
        <begin position="120"/>
        <end position="142"/>
    </location>
</feature>
<name>A0A9W8YIT7_9PEZI</name>
<sequence>MGQQGQGQAGHQDDDSDTSFIDMRTGAASVVSPRTLLLPSVDTTQHWFPVLVRAPDLPNLTEGYQELFSEVSDAYQRCHPYGMQRDAYCLSQPSDLSDVSADVDYIRHRAMDLYQATRQAQKEEGEDSQRGQDDQEEEKQRE</sequence>
<dbReference type="AlphaFoldDB" id="A0A9W8YIT7"/>
<reference evidence="2" key="1">
    <citation type="submission" date="2022-10" db="EMBL/GenBank/DDBJ databases">
        <title>Tapping the CABI collections for fungal endophytes: first genome assemblies for Collariella, Neodidymelliopsis, Ascochyta clinopodiicola, Didymella pomorum, Didymosphaeria variabile, Neocosmospora piperis and Neocucurbitaria cava.</title>
        <authorList>
            <person name="Hill R."/>
        </authorList>
    </citation>
    <scope>NUCLEOTIDE SEQUENCE</scope>
    <source>
        <strain evidence="2">IMI 355082</strain>
    </source>
</reference>
<organism evidence="2 3">
    <name type="scientific">Gnomoniopsis smithogilvyi</name>
    <dbReference type="NCBI Taxonomy" id="1191159"/>
    <lineage>
        <taxon>Eukaryota</taxon>
        <taxon>Fungi</taxon>
        <taxon>Dikarya</taxon>
        <taxon>Ascomycota</taxon>
        <taxon>Pezizomycotina</taxon>
        <taxon>Sordariomycetes</taxon>
        <taxon>Sordariomycetidae</taxon>
        <taxon>Diaporthales</taxon>
        <taxon>Gnomoniaceae</taxon>
        <taxon>Gnomoniopsis</taxon>
    </lineage>
</organism>
<feature type="region of interest" description="Disordered" evidence="1">
    <location>
        <begin position="1"/>
        <end position="24"/>
    </location>
</feature>
<feature type="region of interest" description="Disordered" evidence="1">
    <location>
        <begin position="116"/>
        <end position="142"/>
    </location>
</feature>
<evidence type="ECO:0000313" key="3">
    <source>
        <dbReference type="Proteomes" id="UP001140453"/>
    </source>
</evidence>
<dbReference type="EMBL" id="JAPEVB010000008">
    <property type="protein sequence ID" value="KAJ4385302.1"/>
    <property type="molecule type" value="Genomic_DNA"/>
</dbReference>